<feature type="region of interest" description="Disordered" evidence="1">
    <location>
        <begin position="70"/>
        <end position="89"/>
    </location>
</feature>
<dbReference type="AlphaFoldDB" id="A0A9E7FAD8"/>
<dbReference type="Proteomes" id="UP001055439">
    <property type="component" value="Chromosome 3"/>
</dbReference>
<keyword evidence="3" id="KW-1185">Reference proteome</keyword>
<protein>
    <submittedName>
        <fullName evidence="2">Uncharacterized protein</fullName>
    </submittedName>
</protein>
<feature type="compositionally biased region" description="Acidic residues" evidence="1">
    <location>
        <begin position="70"/>
        <end position="80"/>
    </location>
</feature>
<evidence type="ECO:0000313" key="3">
    <source>
        <dbReference type="Proteomes" id="UP001055439"/>
    </source>
</evidence>
<dbReference type="EMBL" id="CP097505">
    <property type="protein sequence ID" value="URD92659.1"/>
    <property type="molecule type" value="Genomic_DNA"/>
</dbReference>
<evidence type="ECO:0000313" key="2">
    <source>
        <dbReference type="EMBL" id="URD92659.1"/>
    </source>
</evidence>
<reference evidence="2" key="1">
    <citation type="submission" date="2022-05" db="EMBL/GenBank/DDBJ databases">
        <title>The Musa troglodytarum L. genome provides insights into the mechanism of non-climacteric behaviour and enrichment of carotenoids.</title>
        <authorList>
            <person name="Wang J."/>
        </authorList>
    </citation>
    <scope>NUCLEOTIDE SEQUENCE</scope>
    <source>
        <tissue evidence="2">Leaf</tissue>
    </source>
</reference>
<sequence length="89" mass="10012">MSDIGLRPSTPDNRSGQPFVDAGYSRRLLAADLLLTLVLRLVRRRRRRGIPVASVWSRVSAAKRCRDGEVDEDEGFDDDLISCKQTPNK</sequence>
<evidence type="ECO:0000256" key="1">
    <source>
        <dbReference type="SAM" id="MobiDB-lite"/>
    </source>
</evidence>
<proteinExistence type="predicted"/>
<gene>
    <name evidence="2" type="ORF">MUK42_18463</name>
</gene>
<name>A0A9E7FAD8_9LILI</name>
<organism evidence="2 3">
    <name type="scientific">Musa troglodytarum</name>
    <name type="common">fe'i banana</name>
    <dbReference type="NCBI Taxonomy" id="320322"/>
    <lineage>
        <taxon>Eukaryota</taxon>
        <taxon>Viridiplantae</taxon>
        <taxon>Streptophyta</taxon>
        <taxon>Embryophyta</taxon>
        <taxon>Tracheophyta</taxon>
        <taxon>Spermatophyta</taxon>
        <taxon>Magnoliopsida</taxon>
        <taxon>Liliopsida</taxon>
        <taxon>Zingiberales</taxon>
        <taxon>Musaceae</taxon>
        <taxon>Musa</taxon>
    </lineage>
</organism>
<accession>A0A9E7FAD8</accession>